<gene>
    <name evidence="2" type="ORF">QQS21_002493</name>
</gene>
<dbReference type="EMBL" id="JASWJB010000030">
    <property type="protein sequence ID" value="KAK2608917.1"/>
    <property type="molecule type" value="Genomic_DNA"/>
</dbReference>
<feature type="compositionally biased region" description="Basic residues" evidence="1">
    <location>
        <begin position="90"/>
        <end position="105"/>
    </location>
</feature>
<reference evidence="2" key="1">
    <citation type="submission" date="2023-06" db="EMBL/GenBank/DDBJ databases">
        <title>Conoideocrella luteorostrata (Hypocreales: Clavicipitaceae), a potential biocontrol fungus for elongate hemlock scale in United States Christmas tree production areas.</title>
        <authorList>
            <person name="Barrett H."/>
            <person name="Lovett B."/>
            <person name="Macias A.M."/>
            <person name="Stajich J.E."/>
            <person name="Kasson M.T."/>
        </authorList>
    </citation>
    <scope>NUCLEOTIDE SEQUENCE</scope>
    <source>
        <strain evidence="2">ARSEF 14590</strain>
    </source>
</reference>
<proteinExistence type="predicted"/>
<evidence type="ECO:0000256" key="1">
    <source>
        <dbReference type="SAM" id="MobiDB-lite"/>
    </source>
</evidence>
<sequence length="318" mass="34993">MEHTVEADFAEANMLSNNDSSHALPPRQALINVDDCISDYYYMLSRFLGDLDAQLLRIHHGELETIEGYPMVPGQNPTFRLCDLQPATQPHRRRHGVQKCGRRNVSRGSQRSVSTSSATLASSQTESSVAVPRLSLSRLPSAMNSVSPEPGVSYQSEFPHDGRRSSAAVPAGAHGNKLEQDHDLTLQPRHCASNQGLDHYQSLDHVVHGAAGSSDAAASTHGQVVDQGVAALSTDEIDRMFRVHLEHINSLSDDTNLGTTENPQGQLDPLGDELERLQSIGTQLGDEYQDGMLNNESFLNMWDDFASIITREQRQNRM</sequence>
<dbReference type="AlphaFoldDB" id="A0AAJ0CUZ5"/>
<organism evidence="2 3">
    <name type="scientific">Conoideocrella luteorostrata</name>
    <dbReference type="NCBI Taxonomy" id="1105319"/>
    <lineage>
        <taxon>Eukaryota</taxon>
        <taxon>Fungi</taxon>
        <taxon>Dikarya</taxon>
        <taxon>Ascomycota</taxon>
        <taxon>Pezizomycotina</taxon>
        <taxon>Sordariomycetes</taxon>
        <taxon>Hypocreomycetidae</taxon>
        <taxon>Hypocreales</taxon>
        <taxon>Clavicipitaceae</taxon>
        <taxon>Conoideocrella</taxon>
    </lineage>
</organism>
<evidence type="ECO:0000313" key="3">
    <source>
        <dbReference type="Proteomes" id="UP001251528"/>
    </source>
</evidence>
<evidence type="ECO:0000313" key="2">
    <source>
        <dbReference type="EMBL" id="KAK2608917.1"/>
    </source>
</evidence>
<name>A0AAJ0CUZ5_9HYPO</name>
<protein>
    <submittedName>
        <fullName evidence="2">Uncharacterized protein</fullName>
    </submittedName>
</protein>
<comment type="caution">
    <text evidence="2">The sequence shown here is derived from an EMBL/GenBank/DDBJ whole genome shotgun (WGS) entry which is preliminary data.</text>
</comment>
<accession>A0AAJ0CUZ5</accession>
<feature type="region of interest" description="Disordered" evidence="1">
    <location>
        <begin position="87"/>
        <end position="174"/>
    </location>
</feature>
<dbReference type="Proteomes" id="UP001251528">
    <property type="component" value="Unassembled WGS sequence"/>
</dbReference>
<feature type="compositionally biased region" description="Low complexity" evidence="1">
    <location>
        <begin position="106"/>
        <end position="128"/>
    </location>
</feature>
<keyword evidence="3" id="KW-1185">Reference proteome</keyword>